<dbReference type="Proteomes" id="UP001164929">
    <property type="component" value="Chromosome 18"/>
</dbReference>
<reference evidence="1 2" key="1">
    <citation type="journal article" date="2023" name="Mol. Ecol. Resour.">
        <title>Chromosome-level genome assembly of a triploid poplar Populus alba 'Berolinensis'.</title>
        <authorList>
            <person name="Chen S."/>
            <person name="Yu Y."/>
            <person name="Wang X."/>
            <person name="Wang S."/>
            <person name="Zhang T."/>
            <person name="Zhou Y."/>
            <person name="He R."/>
            <person name="Meng N."/>
            <person name="Wang Y."/>
            <person name="Liu W."/>
            <person name="Liu Z."/>
            <person name="Liu J."/>
            <person name="Guo Q."/>
            <person name="Huang H."/>
            <person name="Sederoff R.R."/>
            <person name="Wang G."/>
            <person name="Qu G."/>
            <person name="Chen S."/>
        </authorList>
    </citation>
    <scope>NUCLEOTIDE SEQUENCE [LARGE SCALE GENOMIC DNA]</scope>
    <source>
        <strain evidence="1">SC-2020</strain>
    </source>
</reference>
<organism evidence="1 2">
    <name type="scientific">Populus alba x Populus x berolinensis</name>
    <dbReference type="NCBI Taxonomy" id="444605"/>
    <lineage>
        <taxon>Eukaryota</taxon>
        <taxon>Viridiplantae</taxon>
        <taxon>Streptophyta</taxon>
        <taxon>Embryophyta</taxon>
        <taxon>Tracheophyta</taxon>
        <taxon>Spermatophyta</taxon>
        <taxon>Magnoliopsida</taxon>
        <taxon>eudicotyledons</taxon>
        <taxon>Gunneridae</taxon>
        <taxon>Pentapetalae</taxon>
        <taxon>rosids</taxon>
        <taxon>fabids</taxon>
        <taxon>Malpighiales</taxon>
        <taxon>Salicaceae</taxon>
        <taxon>Saliceae</taxon>
        <taxon>Populus</taxon>
    </lineage>
</organism>
<evidence type="ECO:0000313" key="1">
    <source>
        <dbReference type="EMBL" id="KAJ6958299.1"/>
    </source>
</evidence>
<proteinExistence type="predicted"/>
<accession>A0AAD6PS54</accession>
<sequence length="41" mass="4567">MVLFATPAFCFISSFVKVELKFGHSTCRMTQIISGLVPFLV</sequence>
<gene>
    <name evidence="1" type="ORF">NC653_040064</name>
</gene>
<protein>
    <submittedName>
        <fullName evidence="1">Uncharacterized protein</fullName>
    </submittedName>
</protein>
<evidence type="ECO:0000313" key="2">
    <source>
        <dbReference type="Proteomes" id="UP001164929"/>
    </source>
</evidence>
<dbReference type="EMBL" id="JAQIZT010000018">
    <property type="protein sequence ID" value="KAJ6958299.1"/>
    <property type="molecule type" value="Genomic_DNA"/>
</dbReference>
<keyword evidence="2" id="KW-1185">Reference proteome</keyword>
<comment type="caution">
    <text evidence="1">The sequence shown here is derived from an EMBL/GenBank/DDBJ whole genome shotgun (WGS) entry which is preliminary data.</text>
</comment>
<dbReference type="AlphaFoldDB" id="A0AAD6PS54"/>
<name>A0AAD6PS54_9ROSI</name>